<dbReference type="EMBL" id="QPGL01000001">
    <property type="protein sequence ID" value="RCS73472.1"/>
    <property type="molecule type" value="Genomic_DNA"/>
</dbReference>
<dbReference type="InterPro" id="IPR051257">
    <property type="entry name" value="Diverse_CBS-Domain"/>
</dbReference>
<dbReference type="PANTHER" id="PTHR43080">
    <property type="entry name" value="CBS DOMAIN-CONTAINING PROTEIN CBSX3, MITOCHONDRIAL"/>
    <property type="match status" value="1"/>
</dbReference>
<dbReference type="SMART" id="SM00116">
    <property type="entry name" value="CBS"/>
    <property type="match status" value="2"/>
</dbReference>
<proteinExistence type="predicted"/>
<dbReference type="CDD" id="cd04629">
    <property type="entry name" value="CBS_pair_bac"/>
    <property type="match status" value="1"/>
</dbReference>
<gene>
    <name evidence="4" type="ORF">CIK83_07475</name>
</gene>
<organism evidence="4 5">
    <name type="scientific">Vibrio casei</name>
    <dbReference type="NCBI Taxonomy" id="673372"/>
    <lineage>
        <taxon>Bacteria</taxon>
        <taxon>Pseudomonadati</taxon>
        <taxon>Pseudomonadota</taxon>
        <taxon>Gammaproteobacteria</taxon>
        <taxon>Vibrionales</taxon>
        <taxon>Vibrionaceae</taxon>
        <taxon>Vibrio</taxon>
    </lineage>
</organism>
<evidence type="ECO:0000256" key="2">
    <source>
        <dbReference type="PROSITE-ProRule" id="PRU00703"/>
    </source>
</evidence>
<evidence type="ECO:0000259" key="3">
    <source>
        <dbReference type="PROSITE" id="PS51371"/>
    </source>
</evidence>
<dbReference type="Gene3D" id="3.10.580.10">
    <property type="entry name" value="CBS-domain"/>
    <property type="match status" value="1"/>
</dbReference>
<dbReference type="Pfam" id="PF00571">
    <property type="entry name" value="CBS"/>
    <property type="match status" value="2"/>
</dbReference>
<dbReference type="PROSITE" id="PS51371">
    <property type="entry name" value="CBS"/>
    <property type="match status" value="2"/>
</dbReference>
<protein>
    <submittedName>
        <fullName evidence="4">CBS domain-containing protein</fullName>
    </submittedName>
</protein>
<dbReference type="Proteomes" id="UP000252479">
    <property type="component" value="Unassembled WGS sequence"/>
</dbReference>
<dbReference type="GeneID" id="303188758"/>
<dbReference type="SUPFAM" id="SSF54631">
    <property type="entry name" value="CBS-domain pair"/>
    <property type="match status" value="1"/>
</dbReference>
<dbReference type="InterPro" id="IPR044729">
    <property type="entry name" value="CBS_bac"/>
</dbReference>
<evidence type="ECO:0000256" key="1">
    <source>
        <dbReference type="ARBA" id="ARBA00023122"/>
    </source>
</evidence>
<sequence length="138" mass="15564">MASLKVRDYMRPRAVTFTVDMSLSTALDKVLNAINIGGPVINDRQEVVGFLSEQDLLNRLVQVSYHCQDTHTVEDCMRKDAFTISPEMSVLELAELMKEGKPKVYPVVENKKLVGIISRREVLKAVSDNLESCFKHPL</sequence>
<dbReference type="OrthoDB" id="9790355at2"/>
<dbReference type="RefSeq" id="WP_086959222.1">
    <property type="nucleotide sequence ID" value="NZ_AP018680.1"/>
</dbReference>
<evidence type="ECO:0000313" key="5">
    <source>
        <dbReference type="Proteomes" id="UP000252479"/>
    </source>
</evidence>
<evidence type="ECO:0000313" key="4">
    <source>
        <dbReference type="EMBL" id="RCS73472.1"/>
    </source>
</evidence>
<dbReference type="AlphaFoldDB" id="A0A368LNL9"/>
<keyword evidence="1 2" id="KW-0129">CBS domain</keyword>
<feature type="domain" description="CBS" evidence="3">
    <location>
        <begin position="77"/>
        <end position="132"/>
    </location>
</feature>
<dbReference type="PANTHER" id="PTHR43080:SF26">
    <property type="entry name" value="REGULATORY PROTEIN"/>
    <property type="match status" value="1"/>
</dbReference>
<reference evidence="4 5" key="1">
    <citation type="journal article" date="2017" name="Elife">
        <title>Extensive horizontal gene transfer in cheese-associated bacteria.</title>
        <authorList>
            <person name="Bonham K.S."/>
            <person name="Wolfe B.E."/>
            <person name="Dutton R.J."/>
        </authorList>
    </citation>
    <scope>NUCLEOTIDE SEQUENCE [LARGE SCALE GENOMIC DNA]</scope>
    <source>
        <strain evidence="4 5">JB196</strain>
    </source>
</reference>
<dbReference type="InterPro" id="IPR000644">
    <property type="entry name" value="CBS_dom"/>
</dbReference>
<accession>A0A368LNL9</accession>
<comment type="caution">
    <text evidence="4">The sequence shown here is derived from an EMBL/GenBank/DDBJ whole genome shotgun (WGS) entry which is preliminary data.</text>
</comment>
<keyword evidence="5" id="KW-1185">Reference proteome</keyword>
<dbReference type="InterPro" id="IPR046342">
    <property type="entry name" value="CBS_dom_sf"/>
</dbReference>
<name>A0A368LNL9_9VIBR</name>
<feature type="domain" description="CBS" evidence="3">
    <location>
        <begin position="10"/>
        <end position="70"/>
    </location>
</feature>